<organism evidence="2 3">
    <name type="scientific">Eiseniibacteriota bacterium</name>
    <dbReference type="NCBI Taxonomy" id="2212470"/>
    <lineage>
        <taxon>Bacteria</taxon>
        <taxon>Candidatus Eiseniibacteriota</taxon>
    </lineage>
</organism>
<protein>
    <submittedName>
        <fullName evidence="2">Uncharacterized protein</fullName>
    </submittedName>
</protein>
<dbReference type="Proteomes" id="UP000807850">
    <property type="component" value="Unassembled WGS sequence"/>
</dbReference>
<comment type="caution">
    <text evidence="2">The sequence shown here is derived from an EMBL/GenBank/DDBJ whole genome shotgun (WGS) entry which is preliminary data.</text>
</comment>
<accession>A0A9D6LC36</accession>
<gene>
    <name evidence="2" type="ORF">HY076_06820</name>
</gene>
<dbReference type="EMBL" id="JACQAY010000221">
    <property type="protein sequence ID" value="MBI3539969.1"/>
    <property type="molecule type" value="Genomic_DNA"/>
</dbReference>
<name>A0A9D6LC36_UNCEI</name>
<feature type="non-terminal residue" evidence="2">
    <location>
        <position position="1"/>
    </location>
</feature>
<proteinExistence type="predicted"/>
<evidence type="ECO:0000313" key="2">
    <source>
        <dbReference type="EMBL" id="MBI3539969.1"/>
    </source>
</evidence>
<sequence length="95" mass="10165">QDFAAFLAAEKLPATPAEIAAEHAVLDRALRRELTRRAAGDAAAMRVALDGDPVFERALLVLSRARTPREVFALAAPESRTAPARGAAQEHAAHR</sequence>
<reference evidence="2" key="1">
    <citation type="submission" date="2020-07" db="EMBL/GenBank/DDBJ databases">
        <title>Huge and variable diversity of episymbiotic CPR bacteria and DPANN archaea in groundwater ecosystems.</title>
        <authorList>
            <person name="He C.Y."/>
            <person name="Keren R."/>
            <person name="Whittaker M."/>
            <person name="Farag I.F."/>
            <person name="Doudna J."/>
            <person name="Cate J.H.D."/>
            <person name="Banfield J.F."/>
        </authorList>
    </citation>
    <scope>NUCLEOTIDE SEQUENCE</scope>
    <source>
        <strain evidence="2">NC_groundwater_928_Pr1_S-0.2um_72_17</strain>
    </source>
</reference>
<evidence type="ECO:0000313" key="3">
    <source>
        <dbReference type="Proteomes" id="UP000807850"/>
    </source>
</evidence>
<dbReference type="AlphaFoldDB" id="A0A9D6LC36"/>
<evidence type="ECO:0000256" key="1">
    <source>
        <dbReference type="SAM" id="MobiDB-lite"/>
    </source>
</evidence>
<feature type="region of interest" description="Disordered" evidence="1">
    <location>
        <begin position="76"/>
        <end position="95"/>
    </location>
</feature>